<organism evidence="1 2">
    <name type="scientific">Bacteroides caccae</name>
    <dbReference type="NCBI Taxonomy" id="47678"/>
    <lineage>
        <taxon>Bacteria</taxon>
        <taxon>Pseudomonadati</taxon>
        <taxon>Bacteroidota</taxon>
        <taxon>Bacteroidia</taxon>
        <taxon>Bacteroidales</taxon>
        <taxon>Bacteroidaceae</taxon>
        <taxon>Bacteroides</taxon>
    </lineage>
</organism>
<dbReference type="Proteomes" id="UP000427825">
    <property type="component" value="Unassembled WGS sequence"/>
</dbReference>
<dbReference type="EMBL" id="VVYJ01000012">
    <property type="protein sequence ID" value="KAA5473173.1"/>
    <property type="molecule type" value="Genomic_DNA"/>
</dbReference>
<evidence type="ECO:0000313" key="2">
    <source>
        <dbReference type="Proteomes" id="UP000427825"/>
    </source>
</evidence>
<dbReference type="RefSeq" id="WP_130057213.1">
    <property type="nucleotide sequence ID" value="NZ_RCXH01000013.1"/>
</dbReference>
<name>A0A6H9Q5Q0_9BACE</name>
<evidence type="ECO:0000313" key="1">
    <source>
        <dbReference type="EMBL" id="KAA5473173.1"/>
    </source>
</evidence>
<accession>A0A6H9Q5Q0</accession>
<dbReference type="AlphaFoldDB" id="A0A6H9Q5Q0"/>
<reference evidence="1 2" key="1">
    <citation type="journal article" date="2019" name="Nat. Med.">
        <title>A library of human gut bacterial isolates paired with longitudinal multiomics data enables mechanistic microbiome research.</title>
        <authorList>
            <person name="Poyet M."/>
            <person name="Groussin M."/>
            <person name="Gibbons S.M."/>
            <person name="Avila-Pacheco J."/>
            <person name="Jiang X."/>
            <person name="Kearney S.M."/>
            <person name="Perrotta A.R."/>
            <person name="Berdy B."/>
            <person name="Zhao S."/>
            <person name="Lieberman T.D."/>
            <person name="Swanson P.K."/>
            <person name="Smith M."/>
            <person name="Roesemann S."/>
            <person name="Alexander J.E."/>
            <person name="Rich S.A."/>
            <person name="Livny J."/>
            <person name="Vlamakis H."/>
            <person name="Clish C."/>
            <person name="Bullock K."/>
            <person name="Deik A."/>
            <person name="Scott J."/>
            <person name="Pierce K.A."/>
            <person name="Xavier R.J."/>
            <person name="Alm E.J."/>
        </authorList>
    </citation>
    <scope>NUCLEOTIDE SEQUENCE [LARGE SCALE GENOMIC DNA]</scope>
    <source>
        <strain evidence="1 2">BIOML-A25</strain>
    </source>
</reference>
<proteinExistence type="predicted"/>
<protein>
    <submittedName>
        <fullName evidence="1">Uncharacterized protein</fullName>
    </submittedName>
</protein>
<comment type="caution">
    <text evidence="1">The sequence shown here is derived from an EMBL/GenBank/DDBJ whole genome shotgun (WGS) entry which is preliminary data.</text>
</comment>
<gene>
    <name evidence="1" type="ORF">F2Y39_18355</name>
</gene>
<sequence>MDRHLPAMQQFVATPISKTMICPKYNDRGGLWRYINKLHRLTGYHTRVQGMTVSEQLAK</sequence>